<dbReference type="EC" id="3.1.-.-" evidence="14"/>
<protein>
    <recommendedName>
        <fullName evidence="14">ATP-dependent helicase/deoxyribonuclease subunit B</fullName>
        <ecNumber evidence="14">3.1.-.-</ecNumber>
    </recommendedName>
    <alternativeName>
        <fullName evidence="14">ATP-dependent helicase/nuclease subunit AddB</fullName>
    </alternativeName>
</protein>
<keyword evidence="12 14" id="KW-0238">DNA-binding</keyword>
<feature type="binding site" evidence="14">
    <location>
        <position position="1145"/>
    </location>
    <ligand>
        <name>[4Fe-4S] cluster</name>
        <dbReference type="ChEBI" id="CHEBI:49883"/>
    </ligand>
</feature>
<comment type="function">
    <text evidence="14">The heterodimer acts as both an ATP-dependent DNA helicase and an ATP-dependent, dual-direction single-stranded exonuclease. Recognizes the chi site generating a DNA molecule suitable for the initiation of homologous recombination. The AddB subunit has 5' -&gt; 3' nuclease activity but not helicase activity.</text>
</comment>
<evidence type="ECO:0000256" key="13">
    <source>
        <dbReference type="ARBA" id="ARBA00023204"/>
    </source>
</evidence>
<dbReference type="GO" id="GO:0004386">
    <property type="term" value="F:helicase activity"/>
    <property type="evidence" value="ECO:0007669"/>
    <property type="project" value="UniProtKB-KW"/>
</dbReference>
<dbReference type="EMBL" id="CP130318">
    <property type="protein sequence ID" value="WNQ13447.1"/>
    <property type="molecule type" value="Genomic_DNA"/>
</dbReference>
<evidence type="ECO:0000256" key="1">
    <source>
        <dbReference type="ARBA" id="ARBA00022485"/>
    </source>
</evidence>
<keyword evidence="5 14" id="KW-0227">DNA damage</keyword>
<evidence type="ECO:0000256" key="12">
    <source>
        <dbReference type="ARBA" id="ARBA00023125"/>
    </source>
</evidence>
<feature type="binding site" evidence="14">
    <location>
        <position position="820"/>
    </location>
    <ligand>
        <name>[4Fe-4S] cluster</name>
        <dbReference type="ChEBI" id="CHEBI:49883"/>
    </ligand>
</feature>
<evidence type="ECO:0000256" key="5">
    <source>
        <dbReference type="ARBA" id="ARBA00022763"/>
    </source>
</evidence>
<comment type="cofactor">
    <cofactor evidence="14">
        <name>[4Fe-4S] cluster</name>
        <dbReference type="ChEBI" id="CHEBI:49883"/>
    </cofactor>
    <text evidence="14">Binds 1 [4Fe-4S] cluster.</text>
</comment>
<evidence type="ECO:0000313" key="18">
    <source>
        <dbReference type="Proteomes" id="UP001305702"/>
    </source>
</evidence>
<keyword evidence="2 14" id="KW-0540">Nuclease</keyword>
<evidence type="ECO:0000256" key="6">
    <source>
        <dbReference type="ARBA" id="ARBA00022801"/>
    </source>
</evidence>
<keyword evidence="4 14" id="KW-0547">Nucleotide-binding</keyword>
<evidence type="ECO:0000256" key="2">
    <source>
        <dbReference type="ARBA" id="ARBA00022722"/>
    </source>
</evidence>
<evidence type="ECO:0000259" key="16">
    <source>
        <dbReference type="PROSITE" id="PS51217"/>
    </source>
</evidence>
<proteinExistence type="inferred from homology"/>
<keyword evidence="6 14" id="KW-0378">Hydrolase</keyword>
<feature type="domain" description="UvrD-like helicase C-terminal" evidence="16">
    <location>
        <begin position="290"/>
        <end position="615"/>
    </location>
</feature>
<dbReference type="InterPro" id="IPR049035">
    <property type="entry name" value="ADDB_N"/>
</dbReference>
<feature type="region of interest" description="Disordered" evidence="15">
    <location>
        <begin position="1184"/>
        <end position="1215"/>
    </location>
</feature>
<dbReference type="KEGG" id="paun:MJA45_10640"/>
<dbReference type="PANTHER" id="PTHR30591">
    <property type="entry name" value="RECBCD ENZYME SUBUNIT RECC"/>
    <property type="match status" value="1"/>
</dbReference>
<keyword evidence="13 14" id="KW-0234">DNA repair</keyword>
<dbReference type="SUPFAM" id="SSF52540">
    <property type="entry name" value="P-loop containing nucleoside triphosphate hydrolases"/>
    <property type="match status" value="1"/>
</dbReference>
<dbReference type="PROSITE" id="PS51217">
    <property type="entry name" value="UVRD_HELICASE_CTER"/>
    <property type="match status" value="1"/>
</dbReference>
<feature type="binding site" evidence="14">
    <location>
        <position position="1151"/>
    </location>
    <ligand>
        <name>[4Fe-4S] cluster</name>
        <dbReference type="ChEBI" id="CHEBI:49883"/>
    </ligand>
</feature>
<dbReference type="PANTHER" id="PTHR30591:SF1">
    <property type="entry name" value="RECBCD ENZYME SUBUNIT RECC"/>
    <property type="match status" value="1"/>
</dbReference>
<reference evidence="17 18" key="1">
    <citation type="submission" date="2022-02" db="EMBL/GenBank/DDBJ databases">
        <title>Paenibacillus sp. MBLB1776 Whole Genome Shotgun Sequencing.</title>
        <authorList>
            <person name="Hwang C.Y."/>
            <person name="Cho E.-S."/>
            <person name="Seo M.-J."/>
        </authorList>
    </citation>
    <scope>NUCLEOTIDE SEQUENCE [LARGE SCALE GENOMIC DNA]</scope>
    <source>
        <strain evidence="17 18">MBLB1776</strain>
    </source>
</reference>
<dbReference type="NCBIfam" id="TIGR02773">
    <property type="entry name" value="addB_Gpos"/>
    <property type="match status" value="1"/>
</dbReference>
<comment type="cofactor">
    <cofactor evidence="14">
        <name>Mg(2+)</name>
        <dbReference type="ChEBI" id="CHEBI:18420"/>
    </cofactor>
</comment>
<keyword evidence="10 14" id="KW-0408">Iron</keyword>
<keyword evidence="3 14" id="KW-0479">Metal-binding</keyword>
<dbReference type="AlphaFoldDB" id="A0AA96LGF4"/>
<organism evidence="17 18">
    <name type="scientific">Paenibacillus aurantius</name>
    <dbReference type="NCBI Taxonomy" id="2918900"/>
    <lineage>
        <taxon>Bacteria</taxon>
        <taxon>Bacillati</taxon>
        <taxon>Bacillota</taxon>
        <taxon>Bacilli</taxon>
        <taxon>Bacillales</taxon>
        <taxon>Paenibacillaceae</taxon>
        <taxon>Paenibacillus</taxon>
    </lineage>
</organism>
<dbReference type="Proteomes" id="UP001305702">
    <property type="component" value="Chromosome"/>
</dbReference>
<dbReference type="InterPro" id="IPR014140">
    <property type="entry name" value="DNA_helicase_suAddB"/>
</dbReference>
<dbReference type="GO" id="GO:0000724">
    <property type="term" value="P:double-strand break repair via homologous recombination"/>
    <property type="evidence" value="ECO:0007669"/>
    <property type="project" value="UniProtKB-UniRule"/>
</dbReference>
<dbReference type="Pfam" id="PF21445">
    <property type="entry name" value="ADDB_N"/>
    <property type="match status" value="1"/>
</dbReference>
<gene>
    <name evidence="14 17" type="primary">addB</name>
    <name evidence="17" type="ORF">MJA45_10640</name>
</gene>
<dbReference type="Gene3D" id="3.90.320.10">
    <property type="match status" value="1"/>
</dbReference>
<dbReference type="Gene3D" id="3.40.50.300">
    <property type="entry name" value="P-loop containing nucleotide triphosphate hydrolases"/>
    <property type="match status" value="4"/>
</dbReference>
<dbReference type="Pfam" id="PF12705">
    <property type="entry name" value="PDDEXK_1"/>
    <property type="match status" value="1"/>
</dbReference>
<dbReference type="Gene3D" id="6.10.140.1030">
    <property type="match status" value="1"/>
</dbReference>
<dbReference type="GO" id="GO:0005524">
    <property type="term" value="F:ATP binding"/>
    <property type="evidence" value="ECO:0007669"/>
    <property type="project" value="UniProtKB-UniRule"/>
</dbReference>
<keyword evidence="11 14" id="KW-0411">Iron-sulfur</keyword>
<keyword evidence="7 14" id="KW-0347">Helicase</keyword>
<evidence type="ECO:0000256" key="11">
    <source>
        <dbReference type="ARBA" id="ARBA00023014"/>
    </source>
</evidence>
<dbReference type="GO" id="GO:0046872">
    <property type="term" value="F:metal ion binding"/>
    <property type="evidence" value="ECO:0007669"/>
    <property type="project" value="UniProtKB-KW"/>
</dbReference>
<comment type="similarity">
    <text evidence="14">Belongs to the helicase family. AddB/RexB type 1 subfamily.</text>
</comment>
<keyword evidence="9 14" id="KW-0067">ATP-binding</keyword>
<dbReference type="InterPro" id="IPR011604">
    <property type="entry name" value="PDDEXK-like_dom_sf"/>
</dbReference>
<dbReference type="GO" id="GO:0051539">
    <property type="term" value="F:4 iron, 4 sulfur cluster binding"/>
    <property type="evidence" value="ECO:0007669"/>
    <property type="project" value="UniProtKB-KW"/>
</dbReference>
<comment type="subunit">
    <text evidence="14">Heterodimer of AddA and AddB.</text>
</comment>
<evidence type="ECO:0000256" key="9">
    <source>
        <dbReference type="ARBA" id="ARBA00022840"/>
    </source>
</evidence>
<sequence length="1215" mass="137389">MGLRFVMGRAGTGKSTLCLKEIRKRLEESPEGHPLLLLVPEQSTFQVEQALLESPEIKGYTRAQVFSFRRLAWRVMQETGHTAGVPIDDLGKAMLLQRVIHKRRKEWKVFQQAEGEMGLIGEMTRFYKELKRCGITPEAWEAHTSDLPADREGTGWKDKLEDLSMLYREYESELAGLYLDTESFLPRLAAAMQDCSLLGDAELWVDGFFGFTPQELEVIVKCALHCRQVTVTLCLDRPYDAGERPDELDLFHPTARAMIRLKEQLDAHGAEPAETEILDGTAPPRFAGSPMLAHLERQYALKNPSRGGTYPDGPVETGKPSVSVHAAVHRRAEVEGAAREMLRLVRDEGLRWRDLSVRVRKLGDYSELIGTVFPEYGIPYFLDEKRSVVHHPLVEFIRSSLEIIQHNWRYEAVFRCVKTDFLLPLEGEEDAGAVDRNGMDELENYVLARGIQGYRWKDDRNWSFLQPEVPEEDDGITPEPGRTKEQADKLTACRERIVPVFQRFEERFKNAGGRVSAMTEALYALLEECRVPEKLEGWSGEALKSGRPEKAREHGQVWDRVMDLMDQLVELLGEETVTAEGFTALVDTGLEAICLGLVPPSMDEVLVGTMDRTRSTQKKYSFVLGVNEGVLPAKADETPVLSDAEREKLRESGLDMPDSLRRRLLDEQLLVYSVLCSPSEHLWVSYPLADEEGKSLLPSEIIKSIRRWFPGLGEGLLLAEPDPESAEEEQMAYLSRREKALAVLHSQLKQGAAGRPVSELWWEAYNWFAGREAWKAPLERLAASLTYQNREKPLAPETSRLLYGNVLRASVSRMERYVSCPFSQFASHGLKLRERRIYRLQAPDIGQLFHAALSHVVRDMQQDQLEWAVLRPEEVVGKASAIVDKLTPRLQSEILLSTSRNRYIARKLKETVGQATLMLARHHQLSEFVPVGLELGFGPGEPLPALAFRLPNGCRMEIVGRIDRVDRAEHGSEILLRVLDYKSSETNLRLTDLFNGLSLQMLTYLDVVITHSPQWLGQKARPAGVLYFHVHNPLIQTSNGLPAHSVEAELRKRFKMKGLVADDTEIVRLMDRELKDRTGYSQVIPVSVKTDGSFSKVSSVASPRQWDLLRGYVRSVIREIGTEITNGQVGIVPYQQGPKSACTFCSYRPVCHFDAQLEGNQYRLFGARSGEEIWEAMEQTASALEGPETLEIHTDRTKETGTSPAEREEKGGPWR</sequence>
<feature type="compositionally biased region" description="Basic and acidic residues" evidence="15">
    <location>
        <begin position="1190"/>
        <end position="1215"/>
    </location>
</feature>
<dbReference type="InterPro" id="IPR027417">
    <property type="entry name" value="P-loop_NTPase"/>
</dbReference>
<dbReference type="GO" id="GO:0008409">
    <property type="term" value="F:5'-3' exonuclease activity"/>
    <property type="evidence" value="ECO:0007669"/>
    <property type="project" value="UniProtKB-UniRule"/>
</dbReference>
<evidence type="ECO:0000256" key="4">
    <source>
        <dbReference type="ARBA" id="ARBA00022741"/>
    </source>
</evidence>
<accession>A0AA96LGF4</accession>
<feature type="region of interest" description="Disordered" evidence="15">
    <location>
        <begin position="468"/>
        <end position="487"/>
    </location>
</feature>
<keyword evidence="1 14" id="KW-0004">4Fe-4S</keyword>
<dbReference type="InterPro" id="IPR038726">
    <property type="entry name" value="PDDEXK_AddAB-type"/>
</dbReference>
<dbReference type="RefSeq" id="WP_315607228.1">
    <property type="nucleotide sequence ID" value="NZ_CP130318.1"/>
</dbReference>
<keyword evidence="8 14" id="KW-0269">Exonuclease</keyword>
<evidence type="ECO:0000256" key="8">
    <source>
        <dbReference type="ARBA" id="ARBA00022839"/>
    </source>
</evidence>
<evidence type="ECO:0000256" key="7">
    <source>
        <dbReference type="ARBA" id="ARBA00022806"/>
    </source>
</evidence>
<dbReference type="HAMAP" id="MF_01452">
    <property type="entry name" value="AddB_type1"/>
    <property type="match status" value="1"/>
</dbReference>
<keyword evidence="18" id="KW-1185">Reference proteome</keyword>
<dbReference type="InterPro" id="IPR014017">
    <property type="entry name" value="DNA_helicase_UvrD-like_C"/>
</dbReference>
<name>A0AA96LGF4_9BACL</name>
<evidence type="ECO:0000313" key="17">
    <source>
        <dbReference type="EMBL" id="WNQ13447.1"/>
    </source>
</evidence>
<comment type="miscellaneous">
    <text evidence="14">Despite having conserved helicase domains, this subunit does not have helicase activity.</text>
</comment>
<evidence type="ECO:0000256" key="14">
    <source>
        <dbReference type="HAMAP-Rule" id="MF_01452"/>
    </source>
</evidence>
<feature type="binding site" evidence="14">
    <location>
        <position position="1142"/>
    </location>
    <ligand>
        <name>[4Fe-4S] cluster</name>
        <dbReference type="ChEBI" id="CHEBI:49883"/>
    </ligand>
</feature>
<evidence type="ECO:0000256" key="3">
    <source>
        <dbReference type="ARBA" id="ARBA00022723"/>
    </source>
</evidence>
<evidence type="ECO:0000256" key="15">
    <source>
        <dbReference type="SAM" id="MobiDB-lite"/>
    </source>
</evidence>
<evidence type="ECO:0000256" key="10">
    <source>
        <dbReference type="ARBA" id="ARBA00023004"/>
    </source>
</evidence>
<dbReference type="GO" id="GO:0003690">
    <property type="term" value="F:double-stranded DNA binding"/>
    <property type="evidence" value="ECO:0007669"/>
    <property type="project" value="UniProtKB-UniRule"/>
</dbReference>